<dbReference type="SMART" id="SM00369">
    <property type="entry name" value="LRR_TYP"/>
    <property type="match status" value="6"/>
</dbReference>
<dbReference type="GO" id="GO:0005524">
    <property type="term" value="F:ATP binding"/>
    <property type="evidence" value="ECO:0007669"/>
    <property type="project" value="UniProtKB-KW"/>
</dbReference>
<dbReference type="FunFam" id="1.10.510.10:FF:000388">
    <property type="entry name" value="Leucine-rich repeat receptor-like tyrosine-protein kinase PXC3"/>
    <property type="match status" value="1"/>
</dbReference>
<dbReference type="InterPro" id="IPR011009">
    <property type="entry name" value="Kinase-like_dom_sf"/>
</dbReference>
<keyword evidence="8" id="KW-0547">Nucleotide-binding</keyword>
<dbReference type="PROSITE" id="PS51450">
    <property type="entry name" value="LRR"/>
    <property type="match status" value="1"/>
</dbReference>
<feature type="signal peptide" evidence="15">
    <location>
        <begin position="1"/>
        <end position="23"/>
    </location>
</feature>
<evidence type="ECO:0000256" key="4">
    <source>
        <dbReference type="ARBA" id="ARBA00022679"/>
    </source>
</evidence>
<keyword evidence="18" id="KW-1185">Reference proteome</keyword>
<dbReference type="FunFam" id="3.80.10.10:FF:000041">
    <property type="entry name" value="LRR receptor-like serine/threonine-protein kinase ERECTA"/>
    <property type="match status" value="1"/>
</dbReference>
<dbReference type="InterPro" id="IPR000719">
    <property type="entry name" value="Prot_kinase_dom"/>
</dbReference>
<keyword evidence="17" id="KW-0418">Kinase</keyword>
<dbReference type="EMBL" id="JBAMMX010000006">
    <property type="protein sequence ID" value="KAK6938513.1"/>
    <property type="molecule type" value="Genomic_DNA"/>
</dbReference>
<dbReference type="Pfam" id="PF00069">
    <property type="entry name" value="Pkinase"/>
    <property type="match status" value="1"/>
</dbReference>
<dbReference type="Pfam" id="PF00560">
    <property type="entry name" value="LRR_1"/>
    <property type="match status" value="8"/>
</dbReference>
<evidence type="ECO:0000256" key="1">
    <source>
        <dbReference type="ARBA" id="ARBA00004162"/>
    </source>
</evidence>
<keyword evidence="6 15" id="KW-0732">Signal</keyword>
<dbReference type="InterPro" id="IPR001611">
    <property type="entry name" value="Leu-rich_rpt"/>
</dbReference>
<evidence type="ECO:0000256" key="9">
    <source>
        <dbReference type="ARBA" id="ARBA00022840"/>
    </source>
</evidence>
<evidence type="ECO:0000256" key="3">
    <source>
        <dbReference type="ARBA" id="ARBA00022614"/>
    </source>
</evidence>
<dbReference type="GO" id="GO:0005886">
    <property type="term" value="C:plasma membrane"/>
    <property type="evidence" value="ECO:0007669"/>
    <property type="project" value="UniProtKB-SubCell"/>
</dbReference>
<dbReference type="Proteomes" id="UP001370490">
    <property type="component" value="Unassembled WGS sequence"/>
</dbReference>
<dbReference type="Gene3D" id="1.10.510.10">
    <property type="entry name" value="Transferase(Phosphotransferase) domain 1"/>
    <property type="match status" value="1"/>
</dbReference>
<keyword evidence="4" id="KW-0808">Transferase</keyword>
<keyword evidence="12" id="KW-0675">Receptor</keyword>
<dbReference type="SUPFAM" id="SSF52058">
    <property type="entry name" value="L domain-like"/>
    <property type="match status" value="1"/>
</dbReference>
<evidence type="ECO:0000256" key="10">
    <source>
        <dbReference type="ARBA" id="ARBA00022989"/>
    </source>
</evidence>
<gene>
    <name evidence="17" type="ORF">RJ641_032021</name>
</gene>
<dbReference type="AlphaFoldDB" id="A0AAN8VNY2"/>
<evidence type="ECO:0000313" key="18">
    <source>
        <dbReference type="Proteomes" id="UP001370490"/>
    </source>
</evidence>
<dbReference type="FunFam" id="3.30.200.20:FF:000454">
    <property type="entry name" value="Leucine-rich repeat receptor-like tyrosine-protein kinase PXC3"/>
    <property type="match status" value="1"/>
</dbReference>
<dbReference type="PROSITE" id="PS50011">
    <property type="entry name" value="PROTEIN_KINASE_DOM"/>
    <property type="match status" value="1"/>
</dbReference>
<evidence type="ECO:0000256" key="6">
    <source>
        <dbReference type="ARBA" id="ARBA00022729"/>
    </source>
</evidence>
<evidence type="ECO:0000256" key="8">
    <source>
        <dbReference type="ARBA" id="ARBA00022741"/>
    </source>
</evidence>
<dbReference type="PANTHER" id="PTHR27000:SF14">
    <property type="entry name" value="F12K21.25"/>
    <property type="match status" value="1"/>
</dbReference>
<evidence type="ECO:0000256" key="14">
    <source>
        <dbReference type="SAM" id="Phobius"/>
    </source>
</evidence>
<sequence>MRGKVNFFSALLFSAFLFNLVCSQLSSSQSKTMMSLAQLLQNNTSWNTSTDPCSWEGVTCSNSSNNIHNSVVTQLSLSGKGISTSNIFPFVCEIDSLVSLNLSNNRLTSIPDEFVTGCGKISGLKLVNFSLNQLAGSFPVFTGFGALESLDVSFNKFQGIIDLQLDELVALKYLNLGVNDFTGSIPTHLGKSLFLEHLVLSYNHLNGTIPSDIANYVNLTLVDLSSNKLSGPLPKRIGDFSKLQILILSNNDLNGEIPVELATIQSLLRFAANQNNFTGAIPFGITKYLGNLDLSYNNLNGSISSDLLLQSNLLSVDLSYNNLQGTMPPNTGPRLTRLRLSGNKLVGNISSAICSDSKSSELVYLELDGNNLSGSIPPELGLCRNLALLNLAQNNLSGNLPWQLGNLSNLQQMKLQLNNFGGDIPDEFSKLVALSVLNLSRNSLSGTIPSWIPNMKNLTNLNLYGNELSGQIPNLMGSLSSLLELDLGSNKLSGNIPHMPVTLQISLNLSSNLFQGSIPDSLSSLTALEVLDLSNNGFSGNIPDFFTSMTGLTLLVLSNNNLSGFVPRFPSYIQVDFQGNDDLINSTAIPPTATTSKKKKSVSVVLVVVAVVVAVLAASVVGIISLLLSKRFYRVNDVQIQLGEEQPRPHFVDGNIIAANGIHRSNIDFNKAMEEVSDPLKITLKTRFSTYYEALMPSGTSYFIKKLSLSDKIFQLGSHEKFGRDIESLGKLNNSNIMIPLAYMLTADSAYLFNEYAEKGTLFDVLHGSLGYGLDWASRYSIAIGVAQGLAFLHGCASGPILLLDLSSRSIFLKSLREPQIGDVELYKLIDPSKSTGSFSTVAGSVGYVPPEYAYAMRVTMAGNVYSFGVILLELVTGNPAVHEGTELAKLVLRNSLQQDKWDHLLDHTISKTSVAVHNQMLAVLKIAVSCVSVSPEARPKMKSVLRLLLNAKLCQENSYYKF</sequence>
<evidence type="ECO:0000256" key="12">
    <source>
        <dbReference type="ARBA" id="ARBA00023170"/>
    </source>
</evidence>
<evidence type="ECO:0000259" key="16">
    <source>
        <dbReference type="PROSITE" id="PS50011"/>
    </source>
</evidence>
<evidence type="ECO:0000256" key="13">
    <source>
        <dbReference type="ARBA" id="ARBA00023180"/>
    </source>
</evidence>
<accession>A0AAN8VNY2</accession>
<dbReference type="SUPFAM" id="SSF52047">
    <property type="entry name" value="RNI-like"/>
    <property type="match status" value="1"/>
</dbReference>
<comment type="subcellular location">
    <subcellularLocation>
        <location evidence="1">Cell membrane</location>
        <topology evidence="1">Single-pass membrane protein</topology>
    </subcellularLocation>
    <subcellularLocation>
        <location evidence="2">Membrane</location>
        <topology evidence="2">Single-pass type I membrane protein</topology>
    </subcellularLocation>
</comment>
<keyword evidence="3" id="KW-0433">Leucine-rich repeat</keyword>
<feature type="domain" description="Protein kinase" evidence="16">
    <location>
        <begin position="677"/>
        <end position="954"/>
    </location>
</feature>
<dbReference type="Gene3D" id="3.80.10.10">
    <property type="entry name" value="Ribonuclease Inhibitor"/>
    <property type="match status" value="3"/>
</dbReference>
<dbReference type="GO" id="GO:0004672">
    <property type="term" value="F:protein kinase activity"/>
    <property type="evidence" value="ECO:0007669"/>
    <property type="project" value="InterPro"/>
</dbReference>
<evidence type="ECO:0000256" key="2">
    <source>
        <dbReference type="ARBA" id="ARBA00004479"/>
    </source>
</evidence>
<organism evidence="17 18">
    <name type="scientific">Dillenia turbinata</name>
    <dbReference type="NCBI Taxonomy" id="194707"/>
    <lineage>
        <taxon>Eukaryota</taxon>
        <taxon>Viridiplantae</taxon>
        <taxon>Streptophyta</taxon>
        <taxon>Embryophyta</taxon>
        <taxon>Tracheophyta</taxon>
        <taxon>Spermatophyta</taxon>
        <taxon>Magnoliopsida</taxon>
        <taxon>eudicotyledons</taxon>
        <taxon>Gunneridae</taxon>
        <taxon>Pentapetalae</taxon>
        <taxon>Dilleniales</taxon>
        <taxon>Dilleniaceae</taxon>
        <taxon>Dillenia</taxon>
    </lineage>
</organism>
<dbReference type="Pfam" id="PF08263">
    <property type="entry name" value="LRRNT_2"/>
    <property type="match status" value="1"/>
</dbReference>
<dbReference type="PANTHER" id="PTHR27000">
    <property type="entry name" value="LEUCINE-RICH REPEAT RECEPTOR-LIKE PROTEIN KINASE FAMILY PROTEIN-RELATED"/>
    <property type="match status" value="1"/>
</dbReference>
<dbReference type="InterPro" id="IPR032675">
    <property type="entry name" value="LRR_dom_sf"/>
</dbReference>
<dbReference type="InterPro" id="IPR013210">
    <property type="entry name" value="LRR_N_plant-typ"/>
</dbReference>
<reference evidence="17 18" key="1">
    <citation type="submission" date="2023-12" db="EMBL/GenBank/DDBJ databases">
        <title>A high-quality genome assembly for Dillenia turbinata (Dilleniales).</title>
        <authorList>
            <person name="Chanderbali A."/>
        </authorList>
    </citation>
    <scope>NUCLEOTIDE SEQUENCE [LARGE SCALE GENOMIC DNA]</scope>
    <source>
        <strain evidence="17">LSX21</strain>
        <tissue evidence="17">Leaf</tissue>
    </source>
</reference>
<evidence type="ECO:0000256" key="11">
    <source>
        <dbReference type="ARBA" id="ARBA00023136"/>
    </source>
</evidence>
<evidence type="ECO:0000256" key="5">
    <source>
        <dbReference type="ARBA" id="ARBA00022692"/>
    </source>
</evidence>
<evidence type="ECO:0000256" key="7">
    <source>
        <dbReference type="ARBA" id="ARBA00022737"/>
    </source>
</evidence>
<dbReference type="FunFam" id="3.80.10.10:FF:000512">
    <property type="entry name" value="Leucine-rich repeat receptor-like serine/threonine-protein kinase BAM3"/>
    <property type="match status" value="1"/>
</dbReference>
<dbReference type="FunFam" id="3.80.10.10:FF:000095">
    <property type="entry name" value="LRR receptor-like serine/threonine-protein kinase GSO1"/>
    <property type="match status" value="1"/>
</dbReference>
<keyword evidence="13" id="KW-0325">Glycoprotein</keyword>
<feature type="transmembrane region" description="Helical" evidence="14">
    <location>
        <begin position="604"/>
        <end position="628"/>
    </location>
</feature>
<name>A0AAN8VNY2_9MAGN</name>
<keyword evidence="9" id="KW-0067">ATP-binding</keyword>
<protein>
    <submittedName>
        <fullName evidence="17">Protein kinase domain</fullName>
    </submittedName>
</protein>
<keyword evidence="11 14" id="KW-0472">Membrane</keyword>
<dbReference type="SUPFAM" id="SSF56112">
    <property type="entry name" value="Protein kinase-like (PK-like)"/>
    <property type="match status" value="1"/>
</dbReference>
<keyword evidence="10 14" id="KW-1133">Transmembrane helix</keyword>
<keyword evidence="5 14" id="KW-0812">Transmembrane</keyword>
<proteinExistence type="predicted"/>
<comment type="caution">
    <text evidence="17">The sequence shown here is derived from an EMBL/GenBank/DDBJ whole genome shotgun (WGS) entry which is preliminary data.</text>
</comment>
<feature type="chain" id="PRO_5042919213" evidence="15">
    <location>
        <begin position="24"/>
        <end position="963"/>
    </location>
</feature>
<dbReference type="InterPro" id="IPR003591">
    <property type="entry name" value="Leu-rich_rpt_typical-subtyp"/>
</dbReference>
<dbReference type="Pfam" id="PF13855">
    <property type="entry name" value="LRR_8"/>
    <property type="match status" value="1"/>
</dbReference>
<evidence type="ECO:0000313" key="17">
    <source>
        <dbReference type="EMBL" id="KAK6938513.1"/>
    </source>
</evidence>
<keyword evidence="7" id="KW-0677">Repeat</keyword>
<evidence type="ECO:0000256" key="15">
    <source>
        <dbReference type="SAM" id="SignalP"/>
    </source>
</evidence>